<sequence>MVGLISTQLLAVLLLVASGTALMTAVGAVLAITAGNALALAGDHGGLWPLVKQLTAPRPHTMYGQV</sequence>
<proteinExistence type="predicted"/>
<dbReference type="Proteomes" id="UP000517916">
    <property type="component" value="Unassembled WGS sequence"/>
</dbReference>
<name>A0ABR6BZ36_9PSEU</name>
<reference evidence="1 2" key="1">
    <citation type="submission" date="2020-08" db="EMBL/GenBank/DDBJ databases">
        <title>Genomic Encyclopedia of Archaeal and Bacterial Type Strains, Phase II (KMG-II): from individual species to whole genera.</title>
        <authorList>
            <person name="Goeker M."/>
        </authorList>
    </citation>
    <scope>NUCLEOTIDE SEQUENCE [LARGE SCALE GENOMIC DNA]</scope>
    <source>
        <strain evidence="1 2">DSM 43850</strain>
    </source>
</reference>
<accession>A0ABR6BZ36</accession>
<dbReference type="RefSeq" id="WP_182840706.1">
    <property type="nucleotide sequence ID" value="NZ_BAAABQ010000090.1"/>
</dbReference>
<protein>
    <submittedName>
        <fullName evidence="1">Uncharacterized protein</fullName>
    </submittedName>
</protein>
<evidence type="ECO:0000313" key="2">
    <source>
        <dbReference type="Proteomes" id="UP000517916"/>
    </source>
</evidence>
<comment type="caution">
    <text evidence="1">The sequence shown here is derived from an EMBL/GenBank/DDBJ whole genome shotgun (WGS) entry which is preliminary data.</text>
</comment>
<gene>
    <name evidence="1" type="ORF">BC739_009445</name>
</gene>
<organism evidence="1 2">
    <name type="scientific">Kutzneria viridogrisea</name>
    <dbReference type="NCBI Taxonomy" id="47990"/>
    <lineage>
        <taxon>Bacteria</taxon>
        <taxon>Bacillati</taxon>
        <taxon>Actinomycetota</taxon>
        <taxon>Actinomycetes</taxon>
        <taxon>Pseudonocardiales</taxon>
        <taxon>Pseudonocardiaceae</taxon>
        <taxon>Kutzneria</taxon>
    </lineage>
</organism>
<keyword evidence="2" id="KW-1185">Reference proteome</keyword>
<evidence type="ECO:0000313" key="1">
    <source>
        <dbReference type="EMBL" id="MBA8932186.1"/>
    </source>
</evidence>
<dbReference type="EMBL" id="JACJID010000011">
    <property type="protein sequence ID" value="MBA8932186.1"/>
    <property type="molecule type" value="Genomic_DNA"/>
</dbReference>